<organism evidence="1 2">
    <name type="scientific">Anabaena catenula FACHB-362</name>
    <dbReference type="NCBI Taxonomy" id="2692877"/>
    <lineage>
        <taxon>Bacteria</taxon>
        <taxon>Bacillati</taxon>
        <taxon>Cyanobacteriota</taxon>
        <taxon>Cyanophyceae</taxon>
        <taxon>Nostocales</taxon>
        <taxon>Nostocaceae</taxon>
        <taxon>Anabaena</taxon>
    </lineage>
</organism>
<dbReference type="RefSeq" id="WP_190905957.1">
    <property type="nucleotide sequence ID" value="NZ_JACJTQ010000006.1"/>
</dbReference>
<evidence type="ECO:0000313" key="2">
    <source>
        <dbReference type="Proteomes" id="UP000660381"/>
    </source>
</evidence>
<proteinExistence type="predicted"/>
<protein>
    <submittedName>
        <fullName evidence="1">Uncharacterized protein</fullName>
    </submittedName>
</protein>
<dbReference type="Proteomes" id="UP000660381">
    <property type="component" value="Unassembled WGS sequence"/>
</dbReference>
<reference evidence="1 2" key="1">
    <citation type="journal article" date="2020" name="ISME J.">
        <title>Comparative genomics reveals insights into cyanobacterial evolution and habitat adaptation.</title>
        <authorList>
            <person name="Chen M.Y."/>
            <person name="Teng W.K."/>
            <person name="Zhao L."/>
            <person name="Hu C.X."/>
            <person name="Zhou Y.K."/>
            <person name="Han B.P."/>
            <person name="Song L.R."/>
            <person name="Shu W.S."/>
        </authorList>
    </citation>
    <scope>NUCLEOTIDE SEQUENCE [LARGE SCALE GENOMIC DNA]</scope>
    <source>
        <strain evidence="1 2">FACHB-362</strain>
    </source>
</reference>
<gene>
    <name evidence="1" type="ORF">H6G68_06865</name>
</gene>
<dbReference type="EMBL" id="JACJTQ010000006">
    <property type="protein sequence ID" value="MBD2691480.1"/>
    <property type="molecule type" value="Genomic_DNA"/>
</dbReference>
<comment type="caution">
    <text evidence="1">The sequence shown here is derived from an EMBL/GenBank/DDBJ whole genome shotgun (WGS) entry which is preliminary data.</text>
</comment>
<name>A0ABR8J063_9NOST</name>
<sequence>MLETLIPQLLNKSLEVILTLLLEKLWKWLLKDENSQNLNNYLKTQILVLYIDWILLKTPLNPVTQDTTNKQPKNK</sequence>
<keyword evidence="2" id="KW-1185">Reference proteome</keyword>
<accession>A0ABR8J063</accession>
<evidence type="ECO:0000313" key="1">
    <source>
        <dbReference type="EMBL" id="MBD2691480.1"/>
    </source>
</evidence>